<dbReference type="EMBL" id="KV722356">
    <property type="protein sequence ID" value="OCH93333.1"/>
    <property type="molecule type" value="Genomic_DNA"/>
</dbReference>
<proteinExistence type="predicted"/>
<evidence type="ECO:0000256" key="1">
    <source>
        <dbReference type="PROSITE-ProRule" id="PRU00042"/>
    </source>
</evidence>
<organism evidence="4 5">
    <name type="scientific">Obba rivulosa</name>
    <dbReference type="NCBI Taxonomy" id="1052685"/>
    <lineage>
        <taxon>Eukaryota</taxon>
        <taxon>Fungi</taxon>
        <taxon>Dikarya</taxon>
        <taxon>Basidiomycota</taxon>
        <taxon>Agaricomycotina</taxon>
        <taxon>Agaricomycetes</taxon>
        <taxon>Polyporales</taxon>
        <taxon>Gelatoporiaceae</taxon>
        <taxon>Obba</taxon>
    </lineage>
</organism>
<feature type="compositionally biased region" description="Polar residues" evidence="2">
    <location>
        <begin position="200"/>
        <end position="212"/>
    </location>
</feature>
<evidence type="ECO:0000313" key="5">
    <source>
        <dbReference type="Proteomes" id="UP000250043"/>
    </source>
</evidence>
<dbReference type="PROSITE" id="PS50157">
    <property type="entry name" value="ZINC_FINGER_C2H2_2"/>
    <property type="match status" value="1"/>
</dbReference>
<feature type="region of interest" description="Disordered" evidence="2">
    <location>
        <begin position="184"/>
        <end position="212"/>
    </location>
</feature>
<dbReference type="SUPFAM" id="SSF57667">
    <property type="entry name" value="beta-beta-alpha zinc fingers"/>
    <property type="match status" value="1"/>
</dbReference>
<evidence type="ECO:0000313" key="4">
    <source>
        <dbReference type="EMBL" id="OCH93333.1"/>
    </source>
</evidence>
<sequence length="232" mass="26052">MLHSGLPLSARDSYTKAIRIIIKFCHLELVQSDYHSAQMRASAQQHVTYIPDINRPNIRTTGTPDPVVYSEAGNIPRSWFNSARGTLSHPDTAYRPQQTEPNSKLFNDVSLGPSTSGVQEHVPEFGVDMAYANALICRCPECSADLQPGSLQRHIDSVHRRRAFPCTRCGKLLSRRDALKRHWSSRSCRRGQPSHRRSDSAAQPGNYGSESYTDQRFFWDAGSQRSDSGSYL</sequence>
<keyword evidence="1" id="KW-0479">Metal-binding</keyword>
<evidence type="ECO:0000256" key="2">
    <source>
        <dbReference type="SAM" id="MobiDB-lite"/>
    </source>
</evidence>
<dbReference type="GO" id="GO:0008270">
    <property type="term" value="F:zinc ion binding"/>
    <property type="evidence" value="ECO:0007669"/>
    <property type="project" value="UniProtKB-KW"/>
</dbReference>
<keyword evidence="1" id="KW-0862">Zinc</keyword>
<keyword evidence="5" id="KW-1185">Reference proteome</keyword>
<dbReference type="Proteomes" id="UP000250043">
    <property type="component" value="Unassembled WGS sequence"/>
</dbReference>
<name>A0A8E2DPF3_9APHY</name>
<dbReference type="InterPro" id="IPR036236">
    <property type="entry name" value="Znf_C2H2_sf"/>
</dbReference>
<dbReference type="OrthoDB" id="8922241at2759"/>
<keyword evidence="1" id="KW-0863">Zinc-finger</keyword>
<accession>A0A8E2DPF3</accession>
<dbReference type="InterPro" id="IPR013087">
    <property type="entry name" value="Znf_C2H2_type"/>
</dbReference>
<reference evidence="4 5" key="1">
    <citation type="submission" date="2016-07" db="EMBL/GenBank/DDBJ databases">
        <title>Draft genome of the white-rot fungus Obba rivulosa 3A-2.</title>
        <authorList>
            <consortium name="DOE Joint Genome Institute"/>
            <person name="Miettinen O."/>
            <person name="Riley R."/>
            <person name="Acob R."/>
            <person name="Barry K."/>
            <person name="Cullen D."/>
            <person name="De Vries R."/>
            <person name="Hainaut M."/>
            <person name="Hatakka A."/>
            <person name="Henrissat B."/>
            <person name="Hilden K."/>
            <person name="Kuo R."/>
            <person name="Labutti K."/>
            <person name="Lipzen A."/>
            <person name="Makela M.R."/>
            <person name="Sandor L."/>
            <person name="Spatafora J.W."/>
            <person name="Grigoriev I.V."/>
            <person name="Hibbett D.S."/>
        </authorList>
    </citation>
    <scope>NUCLEOTIDE SEQUENCE [LARGE SCALE GENOMIC DNA]</scope>
    <source>
        <strain evidence="4 5">3A-2</strain>
    </source>
</reference>
<evidence type="ECO:0000259" key="3">
    <source>
        <dbReference type="PROSITE" id="PS50157"/>
    </source>
</evidence>
<feature type="domain" description="C2H2-type" evidence="3">
    <location>
        <begin position="164"/>
        <end position="191"/>
    </location>
</feature>
<dbReference type="Gene3D" id="3.30.160.60">
    <property type="entry name" value="Classic Zinc Finger"/>
    <property type="match status" value="1"/>
</dbReference>
<feature type="compositionally biased region" description="Basic residues" evidence="2">
    <location>
        <begin position="184"/>
        <end position="195"/>
    </location>
</feature>
<gene>
    <name evidence="4" type="ORF">OBBRIDRAFT_327434</name>
</gene>
<dbReference type="AlphaFoldDB" id="A0A8E2DPF3"/>
<protein>
    <recommendedName>
        <fullName evidence="3">C2H2-type domain-containing protein</fullName>
    </recommendedName>
</protein>